<evidence type="ECO:0000259" key="8">
    <source>
        <dbReference type="Pfam" id="PF00441"/>
    </source>
</evidence>
<sequence length="399" mass="44061">MEFAYSPRLADLKERARALTDTIMQFEDECERNNGISDESHATIKAAVLASGLQAINTPVEYGGAGLTVLEQAVVQDELGKLTNALWDTVWRPANPLTHATPEQRERYLIPGARGDRRDAVAISEANAGSDFSAASTTATPDGNGGYIINGEKWFVTVGDVADYLIVLANVEPEHAATIFLIDVDTPGVKIKHIPRYTHTFVYEHPEFTFENVRVGADAVLGGIGQGHDLTRDWFTEERLMIGARTIGAAERALTLAVDWARERVQGGEPLINRQLIQGMIADSVVDITTNRALTHQVAWEFDQADPNDAELRKTLHAKAATVKLAASEASNRVADRAVQIFGGRGYIRDYPVERLWRELRVDRIWEGTSEIQRLVIANEANKRGLDNLLSFRYAAGEK</sequence>
<dbReference type="SUPFAM" id="SSF56645">
    <property type="entry name" value="Acyl-CoA dehydrogenase NM domain-like"/>
    <property type="match status" value="1"/>
</dbReference>
<reference evidence="11 12" key="1">
    <citation type="submission" date="2014-07" db="EMBL/GenBank/DDBJ databases">
        <title>Genome Sequence of Rhodococcus opacus Strain R7, a Biodegrader of Mono- and Polycyclic Aromatic Hydrocarbons.</title>
        <authorList>
            <person name="Di Gennaro P."/>
            <person name="Zampolli J."/>
            <person name="Presti I."/>
            <person name="Cappelletti M."/>
            <person name="D'Ursi P."/>
            <person name="Orro A."/>
            <person name="Mezzelani A."/>
            <person name="Milanesi L."/>
        </authorList>
    </citation>
    <scope>NUCLEOTIDE SEQUENCE [LARGE SCALE GENOMIC DNA]</scope>
    <source>
        <strain evidence="11 12">R7</strain>
    </source>
</reference>
<evidence type="ECO:0000256" key="2">
    <source>
        <dbReference type="ARBA" id="ARBA00009347"/>
    </source>
</evidence>
<dbReference type="AlphaFoldDB" id="A0A076EQK4"/>
<dbReference type="PROSITE" id="PS00072">
    <property type="entry name" value="ACYL_COA_DH_1"/>
    <property type="match status" value="1"/>
</dbReference>
<keyword evidence="4 7" id="KW-0285">Flavoprotein</keyword>
<dbReference type="InterPro" id="IPR036250">
    <property type="entry name" value="AcylCo_DH-like_C"/>
</dbReference>
<name>A0A076EQK4_RHOOP</name>
<dbReference type="Gene3D" id="1.20.140.10">
    <property type="entry name" value="Butyryl-CoA Dehydrogenase, subunit A, domain 3"/>
    <property type="match status" value="1"/>
</dbReference>
<dbReference type="InterPro" id="IPR037069">
    <property type="entry name" value="AcylCoA_DH/ox_N_sf"/>
</dbReference>
<evidence type="ECO:0000313" key="11">
    <source>
        <dbReference type="EMBL" id="AII07483.1"/>
    </source>
</evidence>
<comment type="cofactor">
    <cofactor evidence="1 7">
        <name>FAD</name>
        <dbReference type="ChEBI" id="CHEBI:57692"/>
    </cofactor>
</comment>
<dbReference type="Gene3D" id="1.10.540.10">
    <property type="entry name" value="Acyl-CoA dehydrogenase/oxidase, N-terminal domain"/>
    <property type="match status" value="1"/>
</dbReference>
<dbReference type="Proteomes" id="UP000028488">
    <property type="component" value="Chromosome"/>
</dbReference>
<evidence type="ECO:0000259" key="9">
    <source>
        <dbReference type="Pfam" id="PF02770"/>
    </source>
</evidence>
<dbReference type="GO" id="GO:0005737">
    <property type="term" value="C:cytoplasm"/>
    <property type="evidence" value="ECO:0007669"/>
    <property type="project" value="TreeGrafter"/>
</dbReference>
<dbReference type="GO" id="GO:0003995">
    <property type="term" value="F:acyl-CoA dehydrogenase activity"/>
    <property type="evidence" value="ECO:0007669"/>
    <property type="project" value="InterPro"/>
</dbReference>
<dbReference type="Pfam" id="PF00441">
    <property type="entry name" value="Acyl-CoA_dh_1"/>
    <property type="match status" value="1"/>
</dbReference>
<evidence type="ECO:0000259" key="10">
    <source>
        <dbReference type="Pfam" id="PF02771"/>
    </source>
</evidence>
<dbReference type="InterPro" id="IPR006091">
    <property type="entry name" value="Acyl-CoA_Oxase/DH_mid-dom"/>
</dbReference>
<dbReference type="FunFam" id="1.20.140.10:FF:000001">
    <property type="entry name" value="Acyl-CoA dehydrogenase"/>
    <property type="match status" value="1"/>
</dbReference>
<keyword evidence="6 7" id="KW-0560">Oxidoreductase</keyword>
<accession>A0A076EQK4</accession>
<dbReference type="InterPro" id="IPR009100">
    <property type="entry name" value="AcylCoA_DH/oxidase_NM_dom_sf"/>
</dbReference>
<feature type="domain" description="Acyl-CoA dehydrogenase/oxidase C-terminal" evidence="8">
    <location>
        <begin position="225"/>
        <end position="379"/>
    </location>
</feature>
<comment type="similarity">
    <text evidence="2 7">Belongs to the acyl-CoA dehydrogenase family.</text>
</comment>
<gene>
    <name evidence="11" type="ORF">EP51_23625</name>
</gene>
<feature type="domain" description="Acyl-CoA dehydrogenase/oxidase N-terminal" evidence="10">
    <location>
        <begin position="12"/>
        <end position="116"/>
    </location>
</feature>
<dbReference type="GO" id="GO:0050660">
    <property type="term" value="F:flavin adenine dinucleotide binding"/>
    <property type="evidence" value="ECO:0007669"/>
    <property type="project" value="InterPro"/>
</dbReference>
<evidence type="ECO:0000256" key="6">
    <source>
        <dbReference type="ARBA" id="ARBA00023002"/>
    </source>
</evidence>
<dbReference type="PANTHER" id="PTHR48083">
    <property type="entry name" value="MEDIUM-CHAIN SPECIFIC ACYL-COA DEHYDROGENASE, MITOCHONDRIAL-RELATED"/>
    <property type="match status" value="1"/>
</dbReference>
<dbReference type="Gene3D" id="2.40.110.10">
    <property type="entry name" value="Butyryl-CoA Dehydrogenase, subunit A, domain 2"/>
    <property type="match status" value="1"/>
</dbReference>
<evidence type="ECO:0000256" key="1">
    <source>
        <dbReference type="ARBA" id="ARBA00001974"/>
    </source>
</evidence>
<dbReference type="eggNOG" id="COG1960">
    <property type="taxonomic scope" value="Bacteria"/>
</dbReference>
<dbReference type="PANTHER" id="PTHR48083:SF2">
    <property type="entry name" value="MEDIUM-CHAIN SPECIFIC ACYL-COA DEHYDROGENASE, MITOCHONDRIAL"/>
    <property type="match status" value="1"/>
</dbReference>
<feature type="domain" description="Acyl-CoA oxidase/dehydrogenase middle" evidence="9">
    <location>
        <begin position="120"/>
        <end position="213"/>
    </location>
</feature>
<dbReference type="CDD" id="cd00567">
    <property type="entry name" value="ACAD"/>
    <property type="match status" value="1"/>
</dbReference>
<dbReference type="InterPro" id="IPR050741">
    <property type="entry name" value="Acyl-CoA_dehydrogenase"/>
</dbReference>
<evidence type="ECO:0000256" key="5">
    <source>
        <dbReference type="ARBA" id="ARBA00022827"/>
    </source>
</evidence>
<dbReference type="GO" id="GO:0033539">
    <property type="term" value="P:fatty acid beta-oxidation using acyl-CoA dehydrogenase"/>
    <property type="evidence" value="ECO:0007669"/>
    <property type="project" value="TreeGrafter"/>
</dbReference>
<organism evidence="11 12">
    <name type="scientific">Rhodococcus opacus</name>
    <name type="common">Nocardia opaca</name>
    <dbReference type="NCBI Taxonomy" id="37919"/>
    <lineage>
        <taxon>Bacteria</taxon>
        <taxon>Bacillati</taxon>
        <taxon>Actinomycetota</taxon>
        <taxon>Actinomycetes</taxon>
        <taxon>Mycobacteriales</taxon>
        <taxon>Nocardiaceae</taxon>
        <taxon>Rhodococcus</taxon>
    </lineage>
</organism>
<dbReference type="InterPro" id="IPR006089">
    <property type="entry name" value="Acyl-CoA_DH_CS"/>
</dbReference>
<dbReference type="Pfam" id="PF02770">
    <property type="entry name" value="Acyl-CoA_dh_M"/>
    <property type="match status" value="1"/>
</dbReference>
<dbReference type="Pfam" id="PF02771">
    <property type="entry name" value="Acyl-CoA_dh_N"/>
    <property type="match status" value="1"/>
</dbReference>
<dbReference type="InterPro" id="IPR046373">
    <property type="entry name" value="Acyl-CoA_Oxase/DH_mid-dom_sf"/>
</dbReference>
<dbReference type="InterPro" id="IPR013786">
    <property type="entry name" value="AcylCoA_DH/ox_N"/>
</dbReference>
<keyword evidence="5 7" id="KW-0274">FAD</keyword>
<dbReference type="RefSeq" id="WP_037234788.1">
    <property type="nucleotide sequence ID" value="NZ_CP008947.1"/>
</dbReference>
<evidence type="ECO:0000256" key="7">
    <source>
        <dbReference type="RuleBase" id="RU362125"/>
    </source>
</evidence>
<dbReference type="SUPFAM" id="SSF47203">
    <property type="entry name" value="Acyl-CoA dehydrogenase C-terminal domain-like"/>
    <property type="match status" value="1"/>
</dbReference>
<evidence type="ECO:0000313" key="12">
    <source>
        <dbReference type="Proteomes" id="UP000028488"/>
    </source>
</evidence>
<dbReference type="InterPro" id="IPR009075">
    <property type="entry name" value="AcylCo_DH/oxidase_C"/>
</dbReference>
<proteinExistence type="inferred from homology"/>
<evidence type="ECO:0000256" key="4">
    <source>
        <dbReference type="ARBA" id="ARBA00022630"/>
    </source>
</evidence>
<protein>
    <recommendedName>
        <fullName evidence="3">Medium-chain specific acyl-CoA dehydrogenase, mitochondrial</fullName>
    </recommendedName>
</protein>
<evidence type="ECO:0000256" key="3">
    <source>
        <dbReference type="ARBA" id="ARBA00019125"/>
    </source>
</evidence>
<dbReference type="PROSITE" id="PS00073">
    <property type="entry name" value="ACYL_COA_DH_2"/>
    <property type="match status" value="1"/>
</dbReference>
<dbReference type="PIRSF" id="PIRSF016578">
    <property type="entry name" value="HsaA"/>
    <property type="match status" value="1"/>
</dbReference>
<dbReference type="EMBL" id="CP008947">
    <property type="protein sequence ID" value="AII07483.1"/>
    <property type="molecule type" value="Genomic_DNA"/>
</dbReference>